<evidence type="ECO:0000256" key="2">
    <source>
        <dbReference type="ARBA" id="ARBA00022490"/>
    </source>
</evidence>
<evidence type="ECO:0000259" key="8">
    <source>
        <dbReference type="PROSITE" id="PS50824"/>
    </source>
</evidence>
<dbReference type="Proteomes" id="UP000295070">
    <property type="component" value="Chromosome 6"/>
</dbReference>
<keyword evidence="3" id="KW-0399">Innate immunity</keyword>
<feature type="domain" description="Pyrin" evidence="8">
    <location>
        <begin position="1"/>
        <end position="91"/>
    </location>
</feature>
<evidence type="ECO:0000259" key="7">
    <source>
        <dbReference type="PROSITE" id="PS50209"/>
    </source>
</evidence>
<protein>
    <recommendedName>
        <fullName evidence="11">Apoptosis-associated speck-like protein containing a CARD</fullName>
    </recommendedName>
</protein>
<dbReference type="Pfam" id="PF00619">
    <property type="entry name" value="CARD"/>
    <property type="match status" value="1"/>
</dbReference>
<dbReference type="InterPro" id="IPR051249">
    <property type="entry name" value="NLRP_Inflammasome"/>
</dbReference>
<name>A0A484DA56_PERFV</name>
<comment type="subcellular location">
    <subcellularLocation>
        <location evidence="1">Inflammasome</location>
    </subcellularLocation>
</comment>
<keyword evidence="6" id="KW-1271">Inflammasome</keyword>
<evidence type="ECO:0000256" key="6">
    <source>
        <dbReference type="ARBA" id="ARBA00023233"/>
    </source>
</evidence>
<gene>
    <name evidence="9" type="ORF">EPR50_G00060930</name>
</gene>
<keyword evidence="5" id="KW-0395">Inflammatory response</keyword>
<dbReference type="STRING" id="8167.A0A484DA56"/>
<dbReference type="PANTHER" id="PTHR46985:SF2">
    <property type="entry name" value="APOPTOSIS-ASSOCIATED SPECK-LIKE PROTEIN CONTAINING A CARD"/>
    <property type="match status" value="1"/>
</dbReference>
<reference evidence="9 10" key="1">
    <citation type="submission" date="2019-01" db="EMBL/GenBank/DDBJ databases">
        <title>A chromosome-scale genome assembly of the yellow perch, Perca flavescens.</title>
        <authorList>
            <person name="Feron R."/>
            <person name="Morvezen R."/>
            <person name="Bestin A."/>
            <person name="Haffray P."/>
            <person name="Klopp C."/>
            <person name="Zahm M."/>
            <person name="Cabau C."/>
            <person name="Roques C."/>
            <person name="Donnadieu C."/>
            <person name="Bouchez O."/>
            <person name="Christie M."/>
            <person name="Larson W."/>
            <person name="Guiguen Y."/>
        </authorList>
    </citation>
    <scope>NUCLEOTIDE SEQUENCE [LARGE SCALE GENOMIC DNA]</scope>
    <source>
        <strain evidence="9">YP-PL-M2</strain>
        <tissue evidence="9">Blood</tissue>
    </source>
</reference>
<dbReference type="SUPFAM" id="SSF47986">
    <property type="entry name" value="DEATH domain"/>
    <property type="match status" value="2"/>
</dbReference>
<dbReference type="EMBL" id="SCKG01000006">
    <property type="protein sequence ID" value="TDH11450.1"/>
    <property type="molecule type" value="Genomic_DNA"/>
</dbReference>
<dbReference type="PROSITE" id="PS50824">
    <property type="entry name" value="DAPIN"/>
    <property type="match status" value="1"/>
</dbReference>
<dbReference type="InterPro" id="IPR011029">
    <property type="entry name" value="DEATH-like_dom_sf"/>
</dbReference>
<dbReference type="GO" id="GO:0006954">
    <property type="term" value="P:inflammatory response"/>
    <property type="evidence" value="ECO:0007669"/>
    <property type="project" value="UniProtKB-KW"/>
</dbReference>
<keyword evidence="2" id="KW-0963">Cytoplasm</keyword>
<dbReference type="FunFam" id="1.10.533.10:FF:000013">
    <property type="entry name" value="Apoptosis-associated speck-like protein containing a CARD"/>
    <property type="match status" value="1"/>
</dbReference>
<sequence length="198" mass="22253">MAPKTVKRAISDTLEDLSPENLEKFRAHLIDRREEPRVRRNRVAGKNFLEIADVLVTHFTEDGAPAVVVEILNAIGCARDAVCLEQETGGQCSKPGSSGTGATGVNTTADGKHFVDKHKIKLIERVSNIAIMLDELLDEEVIQQETYDKIKVLPTSQEKMRELYNGPLKACGIKGKDKFYNILEKRERYLVDELKEMK</sequence>
<comment type="caution">
    <text evidence="9">The sequence shown here is derived from an EMBL/GenBank/DDBJ whole genome shotgun (WGS) entry which is preliminary data.</text>
</comment>
<evidence type="ECO:0000256" key="1">
    <source>
        <dbReference type="ARBA" id="ARBA00004110"/>
    </source>
</evidence>
<dbReference type="GO" id="GO:0042981">
    <property type="term" value="P:regulation of apoptotic process"/>
    <property type="evidence" value="ECO:0007669"/>
    <property type="project" value="InterPro"/>
</dbReference>
<proteinExistence type="predicted"/>
<dbReference type="AlphaFoldDB" id="A0A484DA56"/>
<evidence type="ECO:0000256" key="4">
    <source>
        <dbReference type="ARBA" id="ARBA00022859"/>
    </source>
</evidence>
<evidence type="ECO:0000256" key="5">
    <source>
        <dbReference type="ARBA" id="ARBA00023198"/>
    </source>
</evidence>
<evidence type="ECO:0000313" key="9">
    <source>
        <dbReference type="EMBL" id="TDH11450.1"/>
    </source>
</evidence>
<dbReference type="Pfam" id="PF02758">
    <property type="entry name" value="PYRIN"/>
    <property type="match status" value="1"/>
</dbReference>
<organism evidence="9 10">
    <name type="scientific">Perca flavescens</name>
    <name type="common">American yellow perch</name>
    <name type="synonym">Morone flavescens</name>
    <dbReference type="NCBI Taxonomy" id="8167"/>
    <lineage>
        <taxon>Eukaryota</taxon>
        <taxon>Metazoa</taxon>
        <taxon>Chordata</taxon>
        <taxon>Craniata</taxon>
        <taxon>Vertebrata</taxon>
        <taxon>Euteleostomi</taxon>
        <taxon>Actinopterygii</taxon>
        <taxon>Neopterygii</taxon>
        <taxon>Teleostei</taxon>
        <taxon>Neoteleostei</taxon>
        <taxon>Acanthomorphata</taxon>
        <taxon>Eupercaria</taxon>
        <taxon>Perciformes</taxon>
        <taxon>Percoidei</taxon>
        <taxon>Percidae</taxon>
        <taxon>Percinae</taxon>
        <taxon>Perca</taxon>
    </lineage>
</organism>
<feature type="domain" description="CARD" evidence="7">
    <location>
        <begin position="107"/>
        <end position="198"/>
    </location>
</feature>
<dbReference type="PANTHER" id="PTHR46985">
    <property type="entry name" value="NACHT, LRR AND PYD DOMAINS-CONTAINING PROTEIN 1"/>
    <property type="match status" value="1"/>
</dbReference>
<keyword evidence="4" id="KW-0391">Immunity</keyword>
<dbReference type="SMART" id="SM01289">
    <property type="entry name" value="PYRIN"/>
    <property type="match status" value="1"/>
</dbReference>
<dbReference type="GO" id="GO:0061702">
    <property type="term" value="C:canonical inflammasome complex"/>
    <property type="evidence" value="ECO:0007669"/>
    <property type="project" value="UniProtKB-SubCell"/>
</dbReference>
<evidence type="ECO:0000313" key="10">
    <source>
        <dbReference type="Proteomes" id="UP000295070"/>
    </source>
</evidence>
<keyword evidence="10" id="KW-1185">Reference proteome</keyword>
<accession>A0A484DA56</accession>
<dbReference type="InterPro" id="IPR004020">
    <property type="entry name" value="DAPIN"/>
</dbReference>
<dbReference type="CDD" id="cd08330">
    <property type="entry name" value="CARD_ASC_NALP1"/>
    <property type="match status" value="1"/>
</dbReference>
<dbReference type="Gene3D" id="1.10.533.10">
    <property type="entry name" value="Death Domain, Fas"/>
    <property type="match status" value="2"/>
</dbReference>
<dbReference type="PROSITE" id="PS50209">
    <property type="entry name" value="CARD"/>
    <property type="match status" value="1"/>
</dbReference>
<dbReference type="InterPro" id="IPR001315">
    <property type="entry name" value="CARD"/>
</dbReference>
<dbReference type="GO" id="GO:0045087">
    <property type="term" value="P:innate immune response"/>
    <property type="evidence" value="ECO:0007669"/>
    <property type="project" value="UniProtKB-KW"/>
</dbReference>
<dbReference type="InterPro" id="IPR033516">
    <property type="entry name" value="CARD8/ASC/NALP1_CARD"/>
</dbReference>
<evidence type="ECO:0000256" key="3">
    <source>
        <dbReference type="ARBA" id="ARBA00022588"/>
    </source>
</evidence>
<evidence type="ECO:0008006" key="11">
    <source>
        <dbReference type="Google" id="ProtNLM"/>
    </source>
</evidence>